<dbReference type="Proteomes" id="UP000829401">
    <property type="component" value="Chromosome"/>
</dbReference>
<evidence type="ECO:0000313" key="1">
    <source>
        <dbReference type="EMBL" id="UNO50147.1"/>
    </source>
</evidence>
<dbReference type="InterPro" id="IPR037171">
    <property type="entry name" value="NagB/RpiA_transferase-like"/>
</dbReference>
<dbReference type="InterPro" id="IPR036390">
    <property type="entry name" value="WH_DNA-bd_sf"/>
</dbReference>
<dbReference type="InterPro" id="IPR036388">
    <property type="entry name" value="WH-like_DNA-bd_sf"/>
</dbReference>
<dbReference type="GO" id="GO:0003700">
    <property type="term" value="F:DNA-binding transcription factor activity"/>
    <property type="evidence" value="ECO:0007669"/>
    <property type="project" value="InterPro"/>
</dbReference>
<dbReference type="eggNOG" id="COG1349">
    <property type="taxonomic scope" value="Bacteria"/>
</dbReference>
<dbReference type="SMART" id="SM00420">
    <property type="entry name" value="HTH_DEOR"/>
    <property type="match status" value="1"/>
</dbReference>
<dbReference type="PANTHER" id="PTHR30363">
    <property type="entry name" value="HTH-TYPE TRANSCRIPTIONAL REGULATOR SRLR-RELATED"/>
    <property type="match status" value="1"/>
</dbReference>
<dbReference type="InterPro" id="IPR014036">
    <property type="entry name" value="DeoR-like_C"/>
</dbReference>
<accession>A0A9E6ZI72</accession>
<dbReference type="KEGG" id="aaco:K1I37_06625"/>
<dbReference type="OrthoDB" id="9797223at2"/>
<dbReference type="SUPFAM" id="SSF46785">
    <property type="entry name" value="Winged helix' DNA-binding domain"/>
    <property type="match status" value="1"/>
</dbReference>
<dbReference type="STRING" id="1356854.N007_02785"/>
<dbReference type="PANTHER" id="PTHR30363:SF44">
    <property type="entry name" value="AGA OPERON TRANSCRIPTIONAL REPRESSOR-RELATED"/>
    <property type="match status" value="1"/>
</dbReference>
<dbReference type="Gene3D" id="1.10.10.10">
    <property type="entry name" value="Winged helix-like DNA-binding domain superfamily/Winged helix DNA-binding domain"/>
    <property type="match status" value="1"/>
</dbReference>
<organism evidence="1 2">
    <name type="scientific">Alicyclobacillus acidoterrestris (strain ATCC 49025 / DSM 3922 / CIP 106132 / NCIMB 13137 / GD3B)</name>
    <dbReference type="NCBI Taxonomy" id="1356854"/>
    <lineage>
        <taxon>Bacteria</taxon>
        <taxon>Bacillati</taxon>
        <taxon>Bacillota</taxon>
        <taxon>Bacilli</taxon>
        <taxon>Bacillales</taxon>
        <taxon>Alicyclobacillaceae</taxon>
        <taxon>Alicyclobacillus</taxon>
    </lineage>
</organism>
<dbReference type="InterPro" id="IPR018356">
    <property type="entry name" value="Tscrpt_reg_HTH_DeoR_CS"/>
</dbReference>
<dbReference type="Pfam" id="PF08220">
    <property type="entry name" value="HTH_DeoR"/>
    <property type="match status" value="1"/>
</dbReference>
<dbReference type="PRINTS" id="PR00037">
    <property type="entry name" value="HTHLACR"/>
</dbReference>
<keyword evidence="2" id="KW-1185">Reference proteome</keyword>
<reference evidence="2" key="1">
    <citation type="journal article" date="2022" name="G3 (Bethesda)">
        <title>Unveiling the complete genome sequence of Alicyclobacillus acidoterrestris DSM 3922T, a taint-producing strain.</title>
        <authorList>
            <person name="Leonardo I.C."/>
            <person name="Barreto Crespo M.T."/>
            <person name="Gaspar F.B."/>
        </authorList>
    </citation>
    <scope>NUCLEOTIDE SEQUENCE [LARGE SCALE GENOMIC DNA]</scope>
    <source>
        <strain evidence="2">DSM 3922</strain>
    </source>
</reference>
<dbReference type="SMART" id="SM01134">
    <property type="entry name" value="DeoRC"/>
    <property type="match status" value="1"/>
</dbReference>
<dbReference type="GO" id="GO:0003677">
    <property type="term" value="F:DNA binding"/>
    <property type="evidence" value="ECO:0007669"/>
    <property type="project" value="UniProtKB-KW"/>
</dbReference>
<dbReference type="AlphaFoldDB" id="T0CID8"/>
<dbReference type="PROSITE" id="PS00894">
    <property type="entry name" value="HTH_DEOR_1"/>
    <property type="match status" value="1"/>
</dbReference>
<gene>
    <name evidence="1" type="ORF">K1I37_06625</name>
</gene>
<keyword evidence="1" id="KW-0238">DNA-binding</keyword>
<dbReference type="SUPFAM" id="SSF100950">
    <property type="entry name" value="NagB/RpiA/CoA transferase-like"/>
    <property type="match status" value="1"/>
</dbReference>
<dbReference type="InterPro" id="IPR050313">
    <property type="entry name" value="Carb_Metab_HTH_regulators"/>
</dbReference>
<sequence>MLPAERHRAIVQLVNAKGSIRVKELSQMFDVTEETVRRDLDILEGEGKLRRSHGGAVCIDPEQTETPIVERESEHVVEKEAIAREALKYISAGDRIALDASTTAWHVAVAMPNIPLTVLTNSLKVALELANRDKIEVISTGGILRSTSLSYVGPMAEESLARFHVNKAFVSCKGMHTEYGLSESNALQALVKRKMIEIADVVYVLADHSKIQVQDFTQVAGNGEIDVLITDAGAPRDVVDEFLSMDIKVLQV</sequence>
<name>T0CID8_ALIAG</name>
<dbReference type="EMBL" id="CP080467">
    <property type="protein sequence ID" value="UNO50147.1"/>
    <property type="molecule type" value="Genomic_DNA"/>
</dbReference>
<dbReference type="Pfam" id="PF00455">
    <property type="entry name" value="DeoRC"/>
    <property type="match status" value="1"/>
</dbReference>
<protein>
    <submittedName>
        <fullName evidence="1">DeoR/GlpR family DNA-binding transcription regulator</fullName>
    </submittedName>
</protein>
<evidence type="ECO:0000313" key="2">
    <source>
        <dbReference type="Proteomes" id="UP000829401"/>
    </source>
</evidence>
<dbReference type="RefSeq" id="WP_021295317.1">
    <property type="nucleotide sequence ID" value="NZ_AURB01000057.1"/>
</dbReference>
<dbReference type="InterPro" id="IPR001034">
    <property type="entry name" value="DeoR_HTH"/>
</dbReference>
<dbReference type="Gene3D" id="3.40.50.1360">
    <property type="match status" value="1"/>
</dbReference>
<proteinExistence type="predicted"/>
<dbReference type="PROSITE" id="PS51000">
    <property type="entry name" value="HTH_DEOR_2"/>
    <property type="match status" value="1"/>
</dbReference>
<accession>T0CID8</accession>